<accession>A0ABU7A871</accession>
<dbReference type="EMBL" id="JAHUTI010004087">
    <property type="protein sequence ID" value="MED6233939.1"/>
    <property type="molecule type" value="Genomic_DNA"/>
</dbReference>
<name>A0ABU7A871_9TELE</name>
<dbReference type="Proteomes" id="UP001345963">
    <property type="component" value="Unassembled WGS sequence"/>
</dbReference>
<evidence type="ECO:0000313" key="2">
    <source>
        <dbReference type="EMBL" id="MED6233939.1"/>
    </source>
</evidence>
<sequence>MDTVLRRGCFQNGQCGQLPKAAFRHRRHGHPSAGVPITHMDDKKRSKPSGFQFRKNRKEEEEKQGKDKALNPKLNGDRSMLIRVSAGSG</sequence>
<organism evidence="2 3">
    <name type="scientific">Ataeniobius toweri</name>
    <dbReference type="NCBI Taxonomy" id="208326"/>
    <lineage>
        <taxon>Eukaryota</taxon>
        <taxon>Metazoa</taxon>
        <taxon>Chordata</taxon>
        <taxon>Craniata</taxon>
        <taxon>Vertebrata</taxon>
        <taxon>Euteleostomi</taxon>
        <taxon>Actinopterygii</taxon>
        <taxon>Neopterygii</taxon>
        <taxon>Teleostei</taxon>
        <taxon>Neoteleostei</taxon>
        <taxon>Acanthomorphata</taxon>
        <taxon>Ovalentaria</taxon>
        <taxon>Atherinomorphae</taxon>
        <taxon>Cyprinodontiformes</taxon>
        <taxon>Goodeidae</taxon>
        <taxon>Ataeniobius</taxon>
    </lineage>
</organism>
<comment type="caution">
    <text evidence="2">The sequence shown here is derived from an EMBL/GenBank/DDBJ whole genome shotgun (WGS) entry which is preliminary data.</text>
</comment>
<evidence type="ECO:0000256" key="1">
    <source>
        <dbReference type="SAM" id="MobiDB-lite"/>
    </source>
</evidence>
<keyword evidence="3" id="KW-1185">Reference proteome</keyword>
<protein>
    <submittedName>
        <fullName evidence="2">Uncharacterized protein</fullName>
    </submittedName>
</protein>
<gene>
    <name evidence="2" type="ORF">ATANTOWER_019497</name>
</gene>
<feature type="region of interest" description="Disordered" evidence="1">
    <location>
        <begin position="25"/>
        <end position="89"/>
    </location>
</feature>
<evidence type="ECO:0000313" key="3">
    <source>
        <dbReference type="Proteomes" id="UP001345963"/>
    </source>
</evidence>
<reference evidence="2 3" key="1">
    <citation type="submission" date="2021-07" db="EMBL/GenBank/DDBJ databases">
        <authorList>
            <person name="Palmer J.M."/>
        </authorList>
    </citation>
    <scope>NUCLEOTIDE SEQUENCE [LARGE SCALE GENOMIC DNA]</scope>
    <source>
        <strain evidence="2 3">AT_MEX2019</strain>
        <tissue evidence="2">Muscle</tissue>
    </source>
</reference>
<proteinExistence type="predicted"/>
<feature type="compositionally biased region" description="Basic and acidic residues" evidence="1">
    <location>
        <begin position="57"/>
        <end position="70"/>
    </location>
</feature>